<dbReference type="EMBL" id="OX451736">
    <property type="protein sequence ID" value="CAI8590725.1"/>
    <property type="molecule type" value="Genomic_DNA"/>
</dbReference>
<organism evidence="2 3">
    <name type="scientific">Vicia faba</name>
    <name type="common">Broad bean</name>
    <name type="synonym">Faba vulgaris</name>
    <dbReference type="NCBI Taxonomy" id="3906"/>
    <lineage>
        <taxon>Eukaryota</taxon>
        <taxon>Viridiplantae</taxon>
        <taxon>Streptophyta</taxon>
        <taxon>Embryophyta</taxon>
        <taxon>Tracheophyta</taxon>
        <taxon>Spermatophyta</taxon>
        <taxon>Magnoliopsida</taxon>
        <taxon>eudicotyledons</taxon>
        <taxon>Gunneridae</taxon>
        <taxon>Pentapetalae</taxon>
        <taxon>rosids</taxon>
        <taxon>fabids</taxon>
        <taxon>Fabales</taxon>
        <taxon>Fabaceae</taxon>
        <taxon>Papilionoideae</taxon>
        <taxon>50 kb inversion clade</taxon>
        <taxon>NPAAA clade</taxon>
        <taxon>Hologalegina</taxon>
        <taxon>IRL clade</taxon>
        <taxon>Fabeae</taxon>
        <taxon>Vicia</taxon>
    </lineage>
</organism>
<keyword evidence="1" id="KW-0812">Transmembrane</keyword>
<keyword evidence="1" id="KW-0472">Membrane</keyword>
<name>A0AAV0YX05_VICFA</name>
<accession>A0AAV0YX05</accession>
<evidence type="ECO:0000313" key="3">
    <source>
        <dbReference type="Proteomes" id="UP001157006"/>
    </source>
</evidence>
<evidence type="ECO:0000313" key="2">
    <source>
        <dbReference type="EMBL" id="CAI8590725.1"/>
    </source>
</evidence>
<proteinExistence type="predicted"/>
<evidence type="ECO:0000256" key="1">
    <source>
        <dbReference type="SAM" id="Phobius"/>
    </source>
</evidence>
<dbReference type="AlphaFoldDB" id="A0AAV0YX05"/>
<dbReference type="Proteomes" id="UP001157006">
    <property type="component" value="Chromosome 1L"/>
</dbReference>
<reference evidence="2 3" key="1">
    <citation type="submission" date="2023-01" db="EMBL/GenBank/DDBJ databases">
        <authorList>
            <person name="Kreplak J."/>
        </authorList>
    </citation>
    <scope>NUCLEOTIDE SEQUENCE [LARGE SCALE GENOMIC DNA]</scope>
</reference>
<keyword evidence="3" id="KW-1185">Reference proteome</keyword>
<gene>
    <name evidence="2" type="ORF">VFH_I454800</name>
</gene>
<keyword evidence="1" id="KW-1133">Transmembrane helix</keyword>
<sequence>MYGISIGKLQSILPPTTNIPEAYRHGFNEEQVVLIQNLALFFTLFYEGMLTEMAYLQVTKILLFVYMFYHAYLHFDQCEVGEKRTLAARIERFSRPKLQSSRAFEEEGV</sequence>
<feature type="transmembrane region" description="Helical" evidence="1">
    <location>
        <begin position="54"/>
        <end position="75"/>
    </location>
</feature>
<protein>
    <submittedName>
        <fullName evidence="2">Uncharacterized protein</fullName>
    </submittedName>
</protein>